<proteinExistence type="inferred from homology"/>
<reference evidence="7 8" key="1">
    <citation type="journal article" date="2019" name="Int. J. Syst. Evol. Microbiol.">
        <title>The Global Catalogue of Microorganisms (GCM) 10K type strain sequencing project: providing services to taxonomists for standard genome sequencing and annotation.</title>
        <authorList>
            <consortium name="The Broad Institute Genomics Platform"/>
            <consortium name="The Broad Institute Genome Sequencing Center for Infectious Disease"/>
            <person name="Wu L."/>
            <person name="Ma J."/>
        </authorList>
    </citation>
    <scope>NUCLEOTIDE SEQUENCE [LARGE SCALE GENOMIC DNA]</scope>
    <source>
        <strain evidence="7 8">GX26</strain>
    </source>
</reference>
<feature type="transmembrane region" description="Helical" evidence="5">
    <location>
        <begin position="315"/>
        <end position="336"/>
    </location>
</feature>
<sequence length="569" mass="58679">MSSHASLFALGPALYLAAAGLMVLVLDSVGRTTRLPFALGSATFGVAAGGAAAVAAFTGGTLLGLGVGAHAFAAASAFAVAFLVWLVDPEGSNRLLVASVAVAGAVFSLGNAAYYLAYFATTSDASAALLFGDQLIVDQMSLLFMAIAASVTALVALASYDYLEGHAYQAEYYALVLLAATGMSLMAAANSLATVFVAMELASLPSFALVAFLKKNRGSVEAGLKYFLIGALSSSFFAYGISLVYATTGSLQLEAVASSLSGGTEFVGMLGIGMLMLVGGFAYKTASVPFHFWAPEAYEGAPAPISAFISSASKAAGFVIAFRVFTVAFTPAGFFASLGIDWVLVFQILAVVTMTLGNFAAATQENVKRMLAYSSIGHAGYVLIGLASLGGVASQGDTVLGASMMHLFVYGFMNTGAFLFIALVEYWGVGRTFEDYAGLGRKAPVACAAMTVFLFSLAGLPVGAGFLSKYVLFFGAVSAGFWWLAAVGAINSALSLYYYTRVVKAMWVEEPSEEYELQGRPTGLYAAVVAAAVVTVLLLPGFFPIAETAIEAANAVLPNAGDTTTAFFG</sequence>
<feature type="transmembrane region" description="Helical" evidence="5">
    <location>
        <begin position="470"/>
        <end position="499"/>
    </location>
</feature>
<organism evidence="7 8">
    <name type="scientific">Halorubellus litoreus</name>
    <dbReference type="NCBI Taxonomy" id="755308"/>
    <lineage>
        <taxon>Archaea</taxon>
        <taxon>Methanobacteriati</taxon>
        <taxon>Methanobacteriota</taxon>
        <taxon>Stenosarchaea group</taxon>
        <taxon>Halobacteria</taxon>
        <taxon>Halobacteriales</taxon>
        <taxon>Halorubellaceae</taxon>
        <taxon>Halorubellus</taxon>
    </lineage>
</organism>
<dbReference type="Proteomes" id="UP001596395">
    <property type="component" value="Unassembled WGS sequence"/>
</dbReference>
<dbReference type="InterPro" id="IPR001750">
    <property type="entry name" value="ND/Mrp_TM"/>
</dbReference>
<keyword evidence="2 5" id="KW-0812">Transmembrane</keyword>
<feature type="transmembrane region" description="Helical" evidence="5">
    <location>
        <begin position="266"/>
        <end position="283"/>
    </location>
</feature>
<keyword evidence="3 5" id="KW-1133">Transmembrane helix</keyword>
<comment type="caution">
    <text evidence="7">The sequence shown here is derived from an EMBL/GenBank/DDBJ whole genome shotgun (WGS) entry which is preliminary data.</text>
</comment>
<evidence type="ECO:0000256" key="4">
    <source>
        <dbReference type="ARBA" id="ARBA00023136"/>
    </source>
</evidence>
<feature type="transmembrane region" description="Helical" evidence="5">
    <location>
        <begin position="6"/>
        <end position="25"/>
    </location>
</feature>
<dbReference type="RefSeq" id="WP_336352042.1">
    <property type="nucleotide sequence ID" value="NZ_JAZAQL010000005.1"/>
</dbReference>
<name>A0ABD5VHU6_9EURY</name>
<evidence type="ECO:0000256" key="5">
    <source>
        <dbReference type="SAM" id="Phobius"/>
    </source>
</evidence>
<dbReference type="GO" id="GO:0016020">
    <property type="term" value="C:membrane"/>
    <property type="evidence" value="ECO:0007669"/>
    <property type="project" value="UniProtKB-SubCell"/>
</dbReference>
<feature type="domain" description="NADH:quinone oxidoreductase/Mrp antiporter transmembrane" evidence="6">
    <location>
        <begin position="189"/>
        <end position="495"/>
    </location>
</feature>
<evidence type="ECO:0000259" key="6">
    <source>
        <dbReference type="Pfam" id="PF00361"/>
    </source>
</evidence>
<feature type="transmembrane region" description="Helical" evidence="5">
    <location>
        <begin position="195"/>
        <end position="214"/>
    </location>
</feature>
<evidence type="ECO:0000313" key="7">
    <source>
        <dbReference type="EMBL" id="MFC6955105.1"/>
    </source>
</evidence>
<feature type="transmembrane region" description="Helical" evidence="5">
    <location>
        <begin position="445"/>
        <end position="464"/>
    </location>
</feature>
<accession>A0ABD5VHU6</accession>
<feature type="transmembrane region" description="Helical" evidence="5">
    <location>
        <begin position="172"/>
        <end position="189"/>
    </location>
</feature>
<evidence type="ECO:0000256" key="3">
    <source>
        <dbReference type="ARBA" id="ARBA00022989"/>
    </source>
</evidence>
<protein>
    <submittedName>
        <fullName evidence="7">NADH-quinone oxidoreductase subunit N</fullName>
    </submittedName>
</protein>
<dbReference type="EMBL" id="JBHSXN010000005">
    <property type="protein sequence ID" value="MFC6955105.1"/>
    <property type="molecule type" value="Genomic_DNA"/>
</dbReference>
<dbReference type="Pfam" id="PF00361">
    <property type="entry name" value="Proton_antipo_M"/>
    <property type="match status" value="1"/>
</dbReference>
<dbReference type="HAMAP" id="MF_00445">
    <property type="entry name" value="NDH1_NuoN_1"/>
    <property type="match status" value="1"/>
</dbReference>
<evidence type="ECO:0000256" key="1">
    <source>
        <dbReference type="ARBA" id="ARBA00004141"/>
    </source>
</evidence>
<dbReference type="PRINTS" id="PR01434">
    <property type="entry name" value="NADHDHGNASE5"/>
</dbReference>
<keyword evidence="4 5" id="KW-0472">Membrane</keyword>
<comment type="subcellular location">
    <subcellularLocation>
        <location evidence="1">Membrane</location>
        <topology evidence="1">Multi-pass membrane protein</topology>
    </subcellularLocation>
</comment>
<feature type="transmembrane region" description="Helical" evidence="5">
    <location>
        <begin position="226"/>
        <end position="246"/>
    </location>
</feature>
<dbReference type="AlphaFoldDB" id="A0ABD5VHU6"/>
<evidence type="ECO:0000256" key="2">
    <source>
        <dbReference type="ARBA" id="ARBA00022692"/>
    </source>
</evidence>
<keyword evidence="8" id="KW-1185">Reference proteome</keyword>
<dbReference type="NCBIfam" id="TIGR01770">
    <property type="entry name" value="NDH_I_N"/>
    <property type="match status" value="1"/>
</dbReference>
<feature type="transmembrane region" description="Helical" evidence="5">
    <location>
        <begin position="342"/>
        <end position="363"/>
    </location>
</feature>
<evidence type="ECO:0000313" key="8">
    <source>
        <dbReference type="Proteomes" id="UP001596395"/>
    </source>
</evidence>
<feature type="transmembrane region" description="Helical" evidence="5">
    <location>
        <begin position="370"/>
        <end position="393"/>
    </location>
</feature>
<feature type="transmembrane region" description="Helical" evidence="5">
    <location>
        <begin position="140"/>
        <end position="160"/>
    </location>
</feature>
<feature type="transmembrane region" description="Helical" evidence="5">
    <location>
        <begin position="524"/>
        <end position="543"/>
    </location>
</feature>
<feature type="transmembrane region" description="Helical" evidence="5">
    <location>
        <begin position="37"/>
        <end position="57"/>
    </location>
</feature>
<feature type="transmembrane region" description="Helical" evidence="5">
    <location>
        <begin position="95"/>
        <end position="120"/>
    </location>
</feature>
<feature type="transmembrane region" description="Helical" evidence="5">
    <location>
        <begin position="405"/>
        <end position="424"/>
    </location>
</feature>
<dbReference type="InterPro" id="IPR010096">
    <property type="entry name" value="NADH-Q_OxRdtase_suN/2"/>
</dbReference>
<gene>
    <name evidence="7" type="ORF">ACFQGB_19760</name>
</gene>
<dbReference type="PANTHER" id="PTHR22773">
    <property type="entry name" value="NADH DEHYDROGENASE"/>
    <property type="match status" value="1"/>
</dbReference>
<feature type="transmembrane region" description="Helical" evidence="5">
    <location>
        <begin position="63"/>
        <end position="86"/>
    </location>
</feature>